<name>A0AAD4XFC1_9MAGN</name>
<sequence>MSFLSRKRFCQDNWRGITTRLNNIPHSEELRQYSYDDVLRTTQRSIADGKTLLKMLVHLFGNTVVQYDRYC</sequence>
<evidence type="ECO:0000313" key="1">
    <source>
        <dbReference type="EMBL" id="KAI3909548.1"/>
    </source>
</evidence>
<dbReference type="Proteomes" id="UP001202328">
    <property type="component" value="Unassembled WGS sequence"/>
</dbReference>
<accession>A0AAD4XFC1</accession>
<dbReference type="EMBL" id="JAJJMB010010315">
    <property type="protein sequence ID" value="KAI3909548.1"/>
    <property type="molecule type" value="Genomic_DNA"/>
</dbReference>
<protein>
    <submittedName>
        <fullName evidence="1">Uncharacterized protein</fullName>
    </submittedName>
</protein>
<keyword evidence="2" id="KW-1185">Reference proteome</keyword>
<gene>
    <name evidence="1" type="ORF">MKW98_013965</name>
</gene>
<proteinExistence type="predicted"/>
<comment type="caution">
    <text evidence="1">The sequence shown here is derived from an EMBL/GenBank/DDBJ whole genome shotgun (WGS) entry which is preliminary data.</text>
</comment>
<dbReference type="AlphaFoldDB" id="A0AAD4XFC1"/>
<evidence type="ECO:0000313" key="2">
    <source>
        <dbReference type="Proteomes" id="UP001202328"/>
    </source>
</evidence>
<reference evidence="1" key="1">
    <citation type="submission" date="2022-04" db="EMBL/GenBank/DDBJ databases">
        <title>A functionally conserved STORR gene fusion in Papaver species that diverged 16.8 million years ago.</title>
        <authorList>
            <person name="Catania T."/>
        </authorList>
    </citation>
    <scope>NUCLEOTIDE SEQUENCE</scope>
    <source>
        <strain evidence="1">S-188037</strain>
    </source>
</reference>
<organism evidence="1 2">
    <name type="scientific">Papaver atlanticum</name>
    <dbReference type="NCBI Taxonomy" id="357466"/>
    <lineage>
        <taxon>Eukaryota</taxon>
        <taxon>Viridiplantae</taxon>
        <taxon>Streptophyta</taxon>
        <taxon>Embryophyta</taxon>
        <taxon>Tracheophyta</taxon>
        <taxon>Spermatophyta</taxon>
        <taxon>Magnoliopsida</taxon>
        <taxon>Ranunculales</taxon>
        <taxon>Papaveraceae</taxon>
        <taxon>Papaveroideae</taxon>
        <taxon>Papaver</taxon>
    </lineage>
</organism>